<protein>
    <recommendedName>
        <fullName evidence="4">K Homology domain-containing protein</fullName>
    </recommendedName>
</protein>
<feature type="compositionally biased region" description="Polar residues" evidence="3">
    <location>
        <begin position="1096"/>
        <end position="1105"/>
    </location>
</feature>
<evidence type="ECO:0000313" key="6">
    <source>
        <dbReference type="Proteomes" id="UP000094819"/>
    </source>
</evidence>
<keyword evidence="2" id="KW-0694">RNA-binding</keyword>
<keyword evidence="6" id="KW-1185">Reference proteome</keyword>
<dbReference type="InterPro" id="IPR004087">
    <property type="entry name" value="KH_dom"/>
</dbReference>
<dbReference type="PANTHER" id="PTHR10627:SF76">
    <property type="entry name" value="KH DOMAIN-CONTAINING PROTEIN YLL032C"/>
    <property type="match status" value="1"/>
</dbReference>
<feature type="domain" description="K Homology" evidence="4">
    <location>
        <begin position="871"/>
        <end position="939"/>
    </location>
</feature>
<evidence type="ECO:0000256" key="1">
    <source>
        <dbReference type="ARBA" id="ARBA00022737"/>
    </source>
</evidence>
<feature type="region of interest" description="Disordered" evidence="3">
    <location>
        <begin position="1079"/>
        <end position="1119"/>
    </location>
</feature>
<dbReference type="GO" id="GO:0005737">
    <property type="term" value="C:cytoplasm"/>
    <property type="evidence" value="ECO:0007669"/>
    <property type="project" value="TreeGrafter"/>
</dbReference>
<keyword evidence="1" id="KW-0677">Repeat</keyword>
<dbReference type="InterPro" id="IPR036612">
    <property type="entry name" value="KH_dom_type_1_sf"/>
</dbReference>
<proteinExistence type="predicted"/>
<dbReference type="OrthoDB" id="271862at2759"/>
<comment type="caution">
    <text evidence="5">The sequence shown here is derived from an EMBL/GenBank/DDBJ whole genome shotgun (WGS) entry which is preliminary data.</text>
</comment>
<dbReference type="Gene3D" id="3.30.1370.10">
    <property type="entry name" value="K Homology domain, type 1"/>
    <property type="match status" value="3"/>
</dbReference>
<feature type="domain" description="K Homology" evidence="4">
    <location>
        <begin position="719"/>
        <end position="787"/>
    </location>
</feature>
<dbReference type="PROSITE" id="PS50084">
    <property type="entry name" value="KH_TYPE_1"/>
    <property type="match status" value="2"/>
</dbReference>
<evidence type="ECO:0000256" key="2">
    <source>
        <dbReference type="PROSITE-ProRule" id="PRU00117"/>
    </source>
</evidence>
<dbReference type="SMART" id="SM00322">
    <property type="entry name" value="KH"/>
    <property type="match status" value="4"/>
</dbReference>
<dbReference type="PANTHER" id="PTHR10627">
    <property type="entry name" value="SCP160"/>
    <property type="match status" value="1"/>
</dbReference>
<dbReference type="Proteomes" id="UP000094819">
    <property type="component" value="Unassembled WGS sequence"/>
</dbReference>
<feature type="region of interest" description="Disordered" evidence="3">
    <location>
        <begin position="999"/>
        <end position="1059"/>
    </location>
</feature>
<feature type="compositionally biased region" description="Low complexity" evidence="3">
    <location>
        <begin position="1080"/>
        <end position="1091"/>
    </location>
</feature>
<feature type="domain" description="K Homology" evidence="4">
    <location>
        <begin position="788"/>
        <end position="866"/>
    </location>
</feature>
<dbReference type="SUPFAM" id="SSF54791">
    <property type="entry name" value="Eukaryotic type KH-domain (KH-domain type I)"/>
    <property type="match status" value="4"/>
</dbReference>
<accession>A0A1E3JF45</accession>
<reference evidence="5 6" key="1">
    <citation type="submission" date="2016-06" db="EMBL/GenBank/DDBJ databases">
        <title>Evolution of pathogenesis and genome organization in the Tremellales.</title>
        <authorList>
            <person name="Cuomo C."/>
            <person name="Litvintseva A."/>
            <person name="Heitman J."/>
            <person name="Chen Y."/>
            <person name="Sun S."/>
            <person name="Springer D."/>
            <person name="Dromer F."/>
            <person name="Young S."/>
            <person name="Zeng Q."/>
            <person name="Chapman S."/>
            <person name="Gujja S."/>
            <person name="Saif S."/>
            <person name="Birren B."/>
        </authorList>
    </citation>
    <scope>NUCLEOTIDE SEQUENCE [LARGE SCALE GENOMIC DNA]</scope>
    <source>
        <strain evidence="5 6">CBS 7118</strain>
    </source>
</reference>
<evidence type="ECO:0000313" key="5">
    <source>
        <dbReference type="EMBL" id="ODN99489.1"/>
    </source>
</evidence>
<feature type="compositionally biased region" description="Basic and acidic residues" evidence="3">
    <location>
        <begin position="1013"/>
        <end position="1031"/>
    </location>
</feature>
<dbReference type="Pfam" id="PF00013">
    <property type="entry name" value="KH_1"/>
    <property type="match status" value="2"/>
</dbReference>
<feature type="region of interest" description="Disordered" evidence="3">
    <location>
        <begin position="1"/>
        <end position="43"/>
    </location>
</feature>
<dbReference type="GO" id="GO:0003729">
    <property type="term" value="F:mRNA binding"/>
    <property type="evidence" value="ECO:0007669"/>
    <property type="project" value="TreeGrafter"/>
</dbReference>
<dbReference type="CDD" id="cd22453">
    <property type="entry name" value="KH-I_MUG60_like"/>
    <property type="match status" value="1"/>
</dbReference>
<dbReference type="EMBL" id="AWGH01000008">
    <property type="protein sequence ID" value="ODN99489.1"/>
    <property type="molecule type" value="Genomic_DNA"/>
</dbReference>
<dbReference type="InterPro" id="IPR056553">
    <property type="entry name" value="KH_Mug60-KHD4"/>
</dbReference>
<dbReference type="Pfam" id="PF24563">
    <property type="entry name" value="KH_Mug60-KHD4"/>
    <property type="match status" value="1"/>
</dbReference>
<evidence type="ECO:0000259" key="4">
    <source>
        <dbReference type="SMART" id="SM00322"/>
    </source>
</evidence>
<gene>
    <name evidence="5" type="ORF">L198_03333</name>
</gene>
<evidence type="ECO:0000256" key="3">
    <source>
        <dbReference type="SAM" id="MobiDB-lite"/>
    </source>
</evidence>
<sequence length="1119" mass="122339">MDVYTTAFSYPAPHSPTPAHIPKDPLSVPPQAGGTSSGTLATSTPRTAPAAFTAVPLPIVPEAPPASADCTPPKSPQKVEREWEAVQKLASDITAREGCLVTVTRESTDTMAKSSSVSDPPATIWNFHLSGVSNAVLSARGSILRDAPQDNRITVKVPRSDILEASQHVLKQEVVRRLGVIAIDSKAFISVVSYDNSSNEGQKVLATASEDGVKTLERENGKAGYDKSSGRMDNGSAALEEIGYKFIVTGPMESVHIAKVRLLVMIDELSGLHAEICDIDYKLHNIIGGRKRAYIQQIQEETGTNIYLPTSLVGVMNDPPRHQNLDYQMTGVGMRGQPTGPLGMQMTGMSHVSGMGGMPMVMPGINGGFNPQNHSRQGPPVYNPHQHVHYPYQPQPLNVDPSATLGVPYNGPGAHYPMHAPPPMSVDHTGMSALHGGFQSVPQSRIASPMPPQSHHSPLSGATGMGFNTMNHSNHLAPPSHQSHPPWPQSQNFHPGMHNMGHNVPMGVGGMPMGMNPMNHMNQFRMAHPGLSIHGGEQGKLGKANQIWISGEFFGVQRARDMLLNIAMQKCKLIISRDAAILPRKLDWLLTGKNIVEIRTIMNDNGTYVQVPCVGGQTSMISVFGDHRANIERTIRSIMALACQFYVASLWLLPPPVEVGPRVVLNPAQIQPVVKHISHVTGAEIVYKPNMFEVNGLERQVTSAMLLLMDVDVLHNFVPEVRFRVELANEQREFFSGKKNGKINKIMKMTNAKIRFETLNDYNFLIDIAGKNQDALQGLSLIQEELPAEISFYVPESYHKRIIGVGGKNIQKIMKIYNSFVKFSNAEEFASLGGYFDNEDNVYAKTPSKNGANLRELKQAIMEVVGLKERNFYTDYVSIPRPYHRTLLGEKSIFIHDIEQKTNTVVRFPYKETGSDVVSIFGPATEVPLAATLLLEHVPFDVSTTHVPRQAVQLEQTESLFGKMTLDSDTNGVNGAGSKGLPVPPLSFHQDRRIEELWPIVNPVSQRPAPTRTESDHQKRESDPIINDRIRQASTGHVPAGSHSGALPPHRHHPHSQSRINANRHQSLDISQLNFSRALSGGKSSPFGMMPGSPPTLDSSLNTATGGFMPRAPSPPGRL</sequence>
<dbReference type="AlphaFoldDB" id="A0A1E3JF45"/>
<dbReference type="GeneID" id="30192546"/>
<name>A0A1E3JF45_9TREE</name>
<feature type="compositionally biased region" description="Low complexity" evidence="3">
    <location>
        <begin position="32"/>
        <end position="43"/>
    </location>
</feature>
<dbReference type="RefSeq" id="XP_019032566.1">
    <property type="nucleotide sequence ID" value="XM_019175463.1"/>
</dbReference>
<dbReference type="InterPro" id="IPR004088">
    <property type="entry name" value="KH_dom_type_1"/>
</dbReference>
<organism evidence="5 6">
    <name type="scientific">Cryptococcus wingfieldii CBS 7118</name>
    <dbReference type="NCBI Taxonomy" id="1295528"/>
    <lineage>
        <taxon>Eukaryota</taxon>
        <taxon>Fungi</taxon>
        <taxon>Dikarya</taxon>
        <taxon>Basidiomycota</taxon>
        <taxon>Agaricomycotina</taxon>
        <taxon>Tremellomycetes</taxon>
        <taxon>Tremellales</taxon>
        <taxon>Cryptococcaceae</taxon>
        <taxon>Cryptococcus</taxon>
    </lineage>
</organism>
<feature type="domain" description="K Homology" evidence="4">
    <location>
        <begin position="271"/>
        <end position="337"/>
    </location>
</feature>